<dbReference type="InterPro" id="IPR010708">
    <property type="entry name" value="5'(3')-deoxyribonucleotidase"/>
</dbReference>
<evidence type="ECO:0000313" key="1">
    <source>
        <dbReference type="EMBL" id="OIQ63970.1"/>
    </source>
</evidence>
<organism evidence="1">
    <name type="scientific">mine drainage metagenome</name>
    <dbReference type="NCBI Taxonomy" id="410659"/>
    <lineage>
        <taxon>unclassified sequences</taxon>
        <taxon>metagenomes</taxon>
        <taxon>ecological metagenomes</taxon>
    </lineage>
</organism>
<dbReference type="EMBL" id="MLJW01008531">
    <property type="protein sequence ID" value="OIQ63970.1"/>
    <property type="molecule type" value="Genomic_DNA"/>
</dbReference>
<gene>
    <name evidence="1" type="ORF">GALL_544830</name>
</gene>
<dbReference type="AlphaFoldDB" id="A0A1J5NYX2"/>
<reference evidence="1" key="1">
    <citation type="submission" date="2016-10" db="EMBL/GenBank/DDBJ databases">
        <title>Sequence of Gallionella enrichment culture.</title>
        <authorList>
            <person name="Poehlein A."/>
            <person name="Muehling M."/>
            <person name="Daniel R."/>
        </authorList>
    </citation>
    <scope>NUCLEOTIDE SEQUENCE</scope>
</reference>
<proteinExistence type="predicted"/>
<comment type="caution">
    <text evidence="1">The sequence shown here is derived from an EMBL/GenBank/DDBJ whole genome shotgun (WGS) entry which is preliminary data.</text>
</comment>
<dbReference type="SUPFAM" id="SSF56784">
    <property type="entry name" value="HAD-like"/>
    <property type="match status" value="1"/>
</dbReference>
<name>A0A1J5NYX2_9ZZZZ</name>
<dbReference type="Gene3D" id="3.40.50.1000">
    <property type="entry name" value="HAD superfamily/HAD-like"/>
    <property type="match status" value="1"/>
</dbReference>
<accession>A0A1J5NYX2</accession>
<sequence length="279" mass="30239">MFESPKDGNKGGAMSGPLACEPKRRVFVDMDGVLVDFEGYAATHGLTPADVKSRPGAYLDMQPLPGALEAVRSIIGMGFAVWIATKPPTGIAFAYADKAAWIFERLPELRRRIIITHHKVLLGTSGDFLIDDRPHKAGCESFEGALIPFRDGMTWSAVLQILASAKQATPDVRAAADSATHAVLRARIADLQRQIASADRAVCLADCAMFERLESECIRVDDHGMAYGLVNADGAKVDTLDEAPPDLQEAINWLIERGHVELVDAPEGHQSVVVLRELV</sequence>
<dbReference type="GO" id="GO:0008253">
    <property type="term" value="F:5'-nucleotidase activity"/>
    <property type="evidence" value="ECO:0007669"/>
    <property type="project" value="InterPro"/>
</dbReference>
<protein>
    <submittedName>
        <fullName evidence="1">5' nucleotidase, deoxy (Pyrimidine), cytosolic type C protein</fullName>
    </submittedName>
</protein>
<dbReference type="GO" id="GO:0009223">
    <property type="term" value="P:pyrimidine deoxyribonucleotide catabolic process"/>
    <property type="evidence" value="ECO:0007669"/>
    <property type="project" value="TreeGrafter"/>
</dbReference>
<dbReference type="PANTHER" id="PTHR16504">
    <property type="entry name" value="5'(3')-DEOXYRIBONUCLEOTIDASE"/>
    <property type="match status" value="1"/>
</dbReference>
<dbReference type="Pfam" id="PF06941">
    <property type="entry name" value="NT5C"/>
    <property type="match status" value="1"/>
</dbReference>
<dbReference type="InterPro" id="IPR036412">
    <property type="entry name" value="HAD-like_sf"/>
</dbReference>
<dbReference type="PANTHER" id="PTHR16504:SF4">
    <property type="entry name" value="5'(3')-DEOXYRIBONUCLEOTIDASE"/>
    <property type="match status" value="1"/>
</dbReference>
<dbReference type="InterPro" id="IPR023214">
    <property type="entry name" value="HAD_sf"/>
</dbReference>